<keyword evidence="2" id="KW-1185">Reference proteome</keyword>
<name>A0A024RE42_VAVCU</name>
<dbReference type="OMA" id="LCEGKQR"/>
<dbReference type="HOGENOM" id="CLU_182459_0_0_1"/>
<reference evidence="2" key="1">
    <citation type="submission" date="2011-03" db="EMBL/GenBank/DDBJ databases">
        <title>The genome sequence of Vavraia culicis strain floridensis.</title>
        <authorList>
            <consortium name="The Broad Institute Genome Sequencing Platform"/>
            <person name="Cuomo C."/>
            <person name="Becnel J."/>
            <person name="Sanscrainte N."/>
            <person name="Young S.K."/>
            <person name="Zeng Q."/>
            <person name="Gargeya S."/>
            <person name="Fitzgerald M."/>
            <person name="Haas B."/>
            <person name="Abouelleil A."/>
            <person name="Alvarado L."/>
            <person name="Arachchi H.M."/>
            <person name="Berlin A."/>
            <person name="Chapman S.B."/>
            <person name="Gearin G."/>
            <person name="Goldberg J."/>
            <person name="Griggs A."/>
            <person name="Gujja S."/>
            <person name="Hansen M."/>
            <person name="Heiman D."/>
            <person name="Howarth C."/>
            <person name="Larimer J."/>
            <person name="Lui A."/>
            <person name="MacDonald P.J.P."/>
            <person name="McCowen C."/>
            <person name="Montmayeur A."/>
            <person name="Murphy C."/>
            <person name="Neiman D."/>
            <person name="Pearson M."/>
            <person name="Priest M."/>
            <person name="Roberts A."/>
            <person name="Saif S."/>
            <person name="Shea T."/>
            <person name="Sisk P."/>
            <person name="Stolte C."/>
            <person name="Sykes S."/>
            <person name="Wortman J."/>
            <person name="Nusbaum C."/>
            <person name="Birren B."/>
        </authorList>
    </citation>
    <scope>NUCLEOTIDE SEQUENCE [LARGE SCALE GENOMIC DNA]</scope>
    <source>
        <strain evidence="2">floridensis</strain>
    </source>
</reference>
<dbReference type="AlphaFoldDB" id="A0A024RE42"/>
<gene>
    <name evidence="1" type="ORF">VCUG_02835</name>
</gene>
<dbReference type="InParanoid" id="A0A024RE42"/>
<proteinExistence type="predicted"/>
<dbReference type="OrthoDB" id="10395527at2759"/>
<sequence length="98" mass="11496">MIKTKNIKLTRIATNTPMDDDWNITGNDGNEWNDTYAQQVHVERIEYDPGYVLKKLGIEIRSAYDGDMVLCEGKQRIVRNRQKDDSVRDRYNDAFQNI</sequence>
<dbReference type="RefSeq" id="XP_008073343.1">
    <property type="nucleotide sequence ID" value="XM_008075152.1"/>
</dbReference>
<accession>A0A024RE42</accession>
<evidence type="ECO:0000313" key="1">
    <source>
        <dbReference type="EMBL" id="ETA55717.1"/>
    </source>
</evidence>
<dbReference type="EMBL" id="GL877406">
    <property type="protein sequence ID" value="ETA55717.1"/>
    <property type="molecule type" value="Genomic_DNA"/>
</dbReference>
<evidence type="ECO:0000313" key="2">
    <source>
        <dbReference type="Proteomes" id="UP000011081"/>
    </source>
</evidence>
<dbReference type="GeneID" id="19880691"/>
<dbReference type="Proteomes" id="UP000011081">
    <property type="component" value="Unassembled WGS sequence"/>
</dbReference>
<dbReference type="VEuPathDB" id="MicrosporidiaDB:VCUG_02835"/>
<organism evidence="1 2">
    <name type="scientific">Vavraia culicis (isolate floridensis)</name>
    <name type="common">Microsporidian parasite</name>
    <dbReference type="NCBI Taxonomy" id="948595"/>
    <lineage>
        <taxon>Eukaryota</taxon>
        <taxon>Fungi</taxon>
        <taxon>Fungi incertae sedis</taxon>
        <taxon>Microsporidia</taxon>
        <taxon>Pleistophoridae</taxon>
        <taxon>Vavraia</taxon>
    </lineage>
</organism>
<protein>
    <submittedName>
        <fullName evidence="1">Uncharacterized protein</fullName>
    </submittedName>
</protein>